<gene>
    <name evidence="2" type="primary">LOC105070612</name>
</gene>
<reference evidence="2" key="1">
    <citation type="submission" date="2025-08" db="UniProtKB">
        <authorList>
            <consortium name="RefSeq"/>
        </authorList>
    </citation>
    <scope>IDENTIFICATION</scope>
    <source>
        <tissue evidence="2">Blood</tissue>
    </source>
</reference>
<dbReference type="Proteomes" id="UP001732780">
    <property type="component" value="Chromosome 10"/>
</dbReference>
<sequence length="192" mass="20901">MGLSPAAGGDCGRRFPRFPRPRLKAASRTASIRPNDSQPAPGHSAVPQSGRHRNEAPLHRATTPRPGTPLDRSPCPSRPSDPQQEDSMGSHALVQLMPKQPQPGTLEQSRSSVQQGEKPMVNLEPTPNQRRAEWNSTRKPGSAGRLTKQAAERHWGLNRGPCARQACMLPLSHTSPNSCMCFLVGLLSHNFT</sequence>
<evidence type="ECO:0000313" key="2">
    <source>
        <dbReference type="RefSeq" id="XP_074227951.1"/>
    </source>
</evidence>
<accession>A0AC58R087</accession>
<protein>
    <submittedName>
        <fullName evidence="2">Phospholipase A and acyltransferase 5 isoform X1</fullName>
    </submittedName>
</protein>
<organism evidence="1 2">
    <name type="scientific">Camelus bactrianus</name>
    <name type="common">Bactrian camel</name>
    <dbReference type="NCBI Taxonomy" id="9837"/>
    <lineage>
        <taxon>Eukaryota</taxon>
        <taxon>Metazoa</taxon>
        <taxon>Chordata</taxon>
        <taxon>Craniata</taxon>
        <taxon>Vertebrata</taxon>
        <taxon>Euteleostomi</taxon>
        <taxon>Mammalia</taxon>
        <taxon>Eutheria</taxon>
        <taxon>Laurasiatheria</taxon>
        <taxon>Artiodactyla</taxon>
        <taxon>Tylopoda</taxon>
        <taxon>Camelidae</taxon>
        <taxon>Camelus</taxon>
    </lineage>
</organism>
<keyword evidence="2" id="KW-0808">Transferase</keyword>
<proteinExistence type="predicted"/>
<name>A0AC58R087_CAMBA</name>
<evidence type="ECO:0000313" key="1">
    <source>
        <dbReference type="Proteomes" id="UP001732780"/>
    </source>
</evidence>
<dbReference type="RefSeq" id="XP_074227951.1">
    <property type="nucleotide sequence ID" value="XM_074371850.1"/>
</dbReference>
<keyword evidence="2" id="KW-0012">Acyltransferase</keyword>
<keyword evidence="1" id="KW-1185">Reference proteome</keyword>